<dbReference type="RefSeq" id="WP_127074968.1">
    <property type="nucleotide sequence ID" value="NZ_CP032819.1"/>
</dbReference>
<keyword evidence="3" id="KW-0804">Transcription</keyword>
<reference evidence="5 6" key="1">
    <citation type="submission" date="2018-10" db="EMBL/GenBank/DDBJ databases">
        <title>Butyricimonas faecalis sp. nov., isolated from human faeces and emended description of the genus Butyricimonas.</title>
        <authorList>
            <person name="Le Roy T."/>
            <person name="Van der Smissen P."/>
            <person name="Paquot A."/>
            <person name="Delzenne N."/>
            <person name="Muccioli G."/>
            <person name="Collet J.-F."/>
            <person name="Cani P.D."/>
        </authorList>
    </citation>
    <scope>NUCLEOTIDE SEQUENCE [LARGE SCALE GENOMIC DNA]</scope>
    <source>
        <strain evidence="5 6">H184</strain>
    </source>
</reference>
<sequence length="242" mass="28086">MTKELDKEYRRLLLSQRIDSGSLNYDLLRQHIEVFSRSDVLRSQAVTIYDNFRFEHAYVSEYHKRQFGNGEIEVHPDDLNDVLKNAIASLKHVFQGNRNFTHMKVIREYRAKVGGRFRRVTESLQVLETDQLGNIWLALCILEISPNQMPPFTVNSQIINTATGEVFSPLTKYFQRELILTKRELEILNLISQGKLSKEISENLHISIHTVDTHRQHILAKLNVDNSHEAVRCALSLGLIEY</sequence>
<dbReference type="Gene3D" id="3.30.450.20">
    <property type="entry name" value="PAS domain"/>
    <property type="match status" value="1"/>
</dbReference>
<dbReference type="PANTHER" id="PTHR44688">
    <property type="entry name" value="DNA-BINDING TRANSCRIPTIONAL ACTIVATOR DEVR_DOSR"/>
    <property type="match status" value="1"/>
</dbReference>
<keyword evidence="2 5" id="KW-0238">DNA-binding</keyword>
<evidence type="ECO:0000256" key="2">
    <source>
        <dbReference type="ARBA" id="ARBA00023125"/>
    </source>
</evidence>
<dbReference type="Proteomes" id="UP000270673">
    <property type="component" value="Chromosome"/>
</dbReference>
<dbReference type="PRINTS" id="PR00038">
    <property type="entry name" value="HTHLUXR"/>
</dbReference>
<evidence type="ECO:0000259" key="4">
    <source>
        <dbReference type="PROSITE" id="PS50043"/>
    </source>
</evidence>
<dbReference type="Gene3D" id="1.10.10.10">
    <property type="entry name" value="Winged helix-like DNA-binding domain superfamily/Winged helix DNA-binding domain"/>
    <property type="match status" value="1"/>
</dbReference>
<dbReference type="AlphaFoldDB" id="A0A3S9VSQ9"/>
<dbReference type="InterPro" id="IPR036388">
    <property type="entry name" value="WH-like_DNA-bd_sf"/>
</dbReference>
<dbReference type="InterPro" id="IPR016032">
    <property type="entry name" value="Sig_transdc_resp-reg_C-effctor"/>
</dbReference>
<keyword evidence="1" id="KW-0805">Transcription regulation</keyword>
<dbReference type="GO" id="GO:0006355">
    <property type="term" value="P:regulation of DNA-templated transcription"/>
    <property type="evidence" value="ECO:0007669"/>
    <property type="project" value="InterPro"/>
</dbReference>
<protein>
    <submittedName>
        <fullName evidence="5">DNA-binding response regulator</fullName>
    </submittedName>
</protein>
<dbReference type="OrthoDB" id="965844at2"/>
<evidence type="ECO:0000313" key="5">
    <source>
        <dbReference type="EMBL" id="AZS29584.1"/>
    </source>
</evidence>
<name>A0A3S9VSQ9_9BACT</name>
<evidence type="ECO:0000256" key="3">
    <source>
        <dbReference type="ARBA" id="ARBA00023163"/>
    </source>
</evidence>
<dbReference type="KEGG" id="buy:D8S85_08500"/>
<dbReference type="PROSITE" id="PS00622">
    <property type="entry name" value="HTH_LUXR_1"/>
    <property type="match status" value="1"/>
</dbReference>
<dbReference type="InterPro" id="IPR000792">
    <property type="entry name" value="Tscrpt_reg_LuxR_C"/>
</dbReference>
<keyword evidence="6" id="KW-1185">Reference proteome</keyword>
<dbReference type="PANTHER" id="PTHR44688:SF16">
    <property type="entry name" value="DNA-BINDING TRANSCRIPTIONAL ACTIVATOR DEVR_DOSR"/>
    <property type="match status" value="1"/>
</dbReference>
<dbReference type="SUPFAM" id="SSF46894">
    <property type="entry name" value="C-terminal effector domain of the bipartite response regulators"/>
    <property type="match status" value="1"/>
</dbReference>
<dbReference type="PROSITE" id="PS50043">
    <property type="entry name" value="HTH_LUXR_2"/>
    <property type="match status" value="1"/>
</dbReference>
<dbReference type="SMART" id="SM00421">
    <property type="entry name" value="HTH_LUXR"/>
    <property type="match status" value="1"/>
</dbReference>
<evidence type="ECO:0000313" key="6">
    <source>
        <dbReference type="Proteomes" id="UP000270673"/>
    </source>
</evidence>
<accession>A0A3S9VSQ9</accession>
<dbReference type="EMBL" id="CP032819">
    <property type="protein sequence ID" value="AZS29584.1"/>
    <property type="molecule type" value="Genomic_DNA"/>
</dbReference>
<organism evidence="5 6">
    <name type="scientific">Butyricimonas faecalis</name>
    <dbReference type="NCBI Taxonomy" id="2093856"/>
    <lineage>
        <taxon>Bacteria</taxon>
        <taxon>Pseudomonadati</taxon>
        <taxon>Bacteroidota</taxon>
        <taxon>Bacteroidia</taxon>
        <taxon>Bacteroidales</taxon>
        <taxon>Odoribacteraceae</taxon>
        <taxon>Butyricimonas</taxon>
    </lineage>
</organism>
<gene>
    <name evidence="5" type="ORF">D8S85_08500</name>
</gene>
<evidence type="ECO:0000256" key="1">
    <source>
        <dbReference type="ARBA" id="ARBA00023015"/>
    </source>
</evidence>
<feature type="domain" description="HTH luxR-type" evidence="4">
    <location>
        <begin position="173"/>
        <end position="238"/>
    </location>
</feature>
<dbReference type="GO" id="GO:0003677">
    <property type="term" value="F:DNA binding"/>
    <property type="evidence" value="ECO:0007669"/>
    <property type="project" value="UniProtKB-KW"/>
</dbReference>
<dbReference type="CDD" id="cd06170">
    <property type="entry name" value="LuxR_C_like"/>
    <property type="match status" value="1"/>
</dbReference>
<dbReference type="Pfam" id="PF00196">
    <property type="entry name" value="GerE"/>
    <property type="match status" value="1"/>
</dbReference>
<proteinExistence type="predicted"/>